<evidence type="ECO:0000256" key="6">
    <source>
        <dbReference type="ARBA" id="ARBA00022741"/>
    </source>
</evidence>
<dbReference type="PANTHER" id="PTHR10344">
    <property type="entry name" value="THYMIDYLATE KINASE"/>
    <property type="match status" value="1"/>
</dbReference>
<dbReference type="InterPro" id="IPR027417">
    <property type="entry name" value="P-loop_NTPase"/>
</dbReference>
<evidence type="ECO:0000256" key="5">
    <source>
        <dbReference type="ARBA" id="ARBA00022727"/>
    </source>
</evidence>
<dbReference type="GO" id="GO:0006235">
    <property type="term" value="P:dTTP biosynthetic process"/>
    <property type="evidence" value="ECO:0007669"/>
    <property type="project" value="UniProtKB-UniRule"/>
</dbReference>
<evidence type="ECO:0000256" key="8">
    <source>
        <dbReference type="ARBA" id="ARBA00022840"/>
    </source>
</evidence>
<evidence type="ECO:0000256" key="2">
    <source>
        <dbReference type="ARBA" id="ARBA00012980"/>
    </source>
</evidence>
<reference evidence="14" key="1">
    <citation type="submission" date="2016-04" db="EMBL/GenBank/DDBJ databases">
        <authorList>
            <person name="Antunes L.P."/>
            <person name="Martins L.F."/>
            <person name="Pereira R.V."/>
            <person name="Thomas A.M."/>
            <person name="Barbosa D."/>
            <person name="Nascimento L."/>
            <person name="Silva G.M."/>
            <person name="Condomitti G.W."/>
            <person name="Digiampietri L.A."/>
            <person name="Lombardi K.C."/>
            <person name="Ramos P.L."/>
            <person name="Quaggio R.B."/>
            <person name="Oliveira J.C."/>
            <person name="Pascon R.C."/>
            <person name="Cruz J.B."/>
            <person name="Silva A.M."/>
            <person name="Setubal J.C."/>
        </authorList>
    </citation>
    <scope>NUCLEOTIDE SEQUENCE [LARGE SCALE GENOMIC DNA]</scope>
</reference>
<dbReference type="PROSITE" id="PS01331">
    <property type="entry name" value="THYMIDYLATE_KINASE"/>
    <property type="match status" value="1"/>
</dbReference>
<dbReference type="InterPro" id="IPR018095">
    <property type="entry name" value="Thymidylate_kin_CS"/>
</dbReference>
<dbReference type="Proteomes" id="UP000194267">
    <property type="component" value="Unassembled WGS sequence"/>
</dbReference>
<dbReference type="SUPFAM" id="SSF52540">
    <property type="entry name" value="P-loop containing nucleoside triphosphate hydrolases"/>
    <property type="match status" value="1"/>
</dbReference>
<dbReference type="EMBL" id="LWLV01000998">
    <property type="protein sequence ID" value="OTA40932.1"/>
    <property type="molecule type" value="Genomic_DNA"/>
</dbReference>
<proteinExistence type="inferred from homology"/>
<accession>A0A1Y2T372</accession>
<sequence length="214" mass="24008">MSVFISFEGVDGSGKSTQIRLLLQYLDEQSVPYVFTREPGGTPIAEQIRRVLLDPANRGMSVITEALLFAAARAEHVSRTIRPALEEGKVVICDRFVDSSLVYQGVAGGLPVEFLMQINEMATGALRPHRTIVLDLAPEVALARRTGEEADRIERQSREYHQLVREGYLDLARAEPRRVKVVDASRSVEEVQKDIRRLVEEVLPRRFRGAGTRP</sequence>
<name>A0A1Y2T372_SYMTR</name>
<keyword evidence="5 11" id="KW-0545">Nucleotide biosynthesis</keyword>
<evidence type="ECO:0000256" key="9">
    <source>
        <dbReference type="ARBA" id="ARBA00048743"/>
    </source>
</evidence>
<keyword evidence="7 11" id="KW-0418">Kinase</keyword>
<dbReference type="NCBIfam" id="TIGR00041">
    <property type="entry name" value="DTMP_kinase"/>
    <property type="match status" value="1"/>
</dbReference>
<keyword evidence="4 11" id="KW-0808">Transferase</keyword>
<feature type="binding site" evidence="11">
    <location>
        <begin position="9"/>
        <end position="16"/>
    </location>
    <ligand>
        <name>ATP</name>
        <dbReference type="ChEBI" id="CHEBI:30616"/>
    </ligand>
</feature>
<dbReference type="EC" id="2.7.4.9" evidence="2 11"/>
<comment type="function">
    <text evidence="10 11">Phosphorylation of dTMP to form dTDP in both de novo and salvage pathways of dTTP synthesis.</text>
</comment>
<dbReference type="GO" id="GO:0004798">
    <property type="term" value="F:dTMP kinase activity"/>
    <property type="evidence" value="ECO:0007669"/>
    <property type="project" value="UniProtKB-UniRule"/>
</dbReference>
<evidence type="ECO:0000313" key="13">
    <source>
        <dbReference type="EMBL" id="OTA40932.1"/>
    </source>
</evidence>
<dbReference type="GO" id="GO:0006233">
    <property type="term" value="P:dTDP biosynthetic process"/>
    <property type="evidence" value="ECO:0007669"/>
    <property type="project" value="InterPro"/>
</dbReference>
<dbReference type="Gene3D" id="3.40.50.300">
    <property type="entry name" value="P-loop containing nucleotide triphosphate hydrolases"/>
    <property type="match status" value="1"/>
</dbReference>
<organism evidence="13 14">
    <name type="scientific">Symbiobacterium thermophilum</name>
    <dbReference type="NCBI Taxonomy" id="2734"/>
    <lineage>
        <taxon>Bacteria</taxon>
        <taxon>Bacillati</taxon>
        <taxon>Bacillota</taxon>
        <taxon>Clostridia</taxon>
        <taxon>Eubacteriales</taxon>
        <taxon>Symbiobacteriaceae</taxon>
        <taxon>Symbiobacterium</taxon>
    </lineage>
</organism>
<comment type="catalytic activity">
    <reaction evidence="9 11">
        <text>dTMP + ATP = dTDP + ADP</text>
        <dbReference type="Rhea" id="RHEA:13517"/>
        <dbReference type="ChEBI" id="CHEBI:30616"/>
        <dbReference type="ChEBI" id="CHEBI:58369"/>
        <dbReference type="ChEBI" id="CHEBI:63528"/>
        <dbReference type="ChEBI" id="CHEBI:456216"/>
        <dbReference type="EC" id="2.7.4.9"/>
    </reaction>
</comment>
<dbReference type="PANTHER" id="PTHR10344:SF4">
    <property type="entry name" value="UMP-CMP KINASE 2, MITOCHONDRIAL"/>
    <property type="match status" value="1"/>
</dbReference>
<evidence type="ECO:0000256" key="3">
    <source>
        <dbReference type="ARBA" id="ARBA00017144"/>
    </source>
</evidence>
<comment type="similarity">
    <text evidence="1 11">Belongs to the thymidylate kinase family.</text>
</comment>
<feature type="domain" description="Thymidylate kinase-like" evidence="12">
    <location>
        <begin position="7"/>
        <end position="195"/>
    </location>
</feature>
<dbReference type="GO" id="GO:0005524">
    <property type="term" value="F:ATP binding"/>
    <property type="evidence" value="ECO:0007669"/>
    <property type="project" value="UniProtKB-UniRule"/>
</dbReference>
<dbReference type="GO" id="GO:0006227">
    <property type="term" value="P:dUDP biosynthetic process"/>
    <property type="evidence" value="ECO:0007669"/>
    <property type="project" value="TreeGrafter"/>
</dbReference>
<dbReference type="InterPro" id="IPR039430">
    <property type="entry name" value="Thymidylate_kin-like_dom"/>
</dbReference>
<evidence type="ECO:0000256" key="11">
    <source>
        <dbReference type="HAMAP-Rule" id="MF_00165"/>
    </source>
</evidence>
<dbReference type="GO" id="GO:0005829">
    <property type="term" value="C:cytosol"/>
    <property type="evidence" value="ECO:0007669"/>
    <property type="project" value="TreeGrafter"/>
</dbReference>
<dbReference type="CDD" id="cd01672">
    <property type="entry name" value="TMPK"/>
    <property type="match status" value="1"/>
</dbReference>
<evidence type="ECO:0000259" key="12">
    <source>
        <dbReference type="Pfam" id="PF02223"/>
    </source>
</evidence>
<dbReference type="AlphaFoldDB" id="A0A1Y2T372"/>
<evidence type="ECO:0000256" key="4">
    <source>
        <dbReference type="ARBA" id="ARBA00022679"/>
    </source>
</evidence>
<evidence type="ECO:0000256" key="10">
    <source>
        <dbReference type="ARBA" id="ARBA00057735"/>
    </source>
</evidence>
<gene>
    <name evidence="11" type="primary">tmk</name>
    <name evidence="13" type="ORF">A6D92_11725</name>
</gene>
<evidence type="ECO:0000256" key="7">
    <source>
        <dbReference type="ARBA" id="ARBA00022777"/>
    </source>
</evidence>
<comment type="caution">
    <text evidence="13">The sequence shown here is derived from an EMBL/GenBank/DDBJ whole genome shotgun (WGS) entry which is preliminary data.</text>
</comment>
<dbReference type="FunFam" id="3.40.50.300:FF:000225">
    <property type="entry name" value="Thymidylate kinase"/>
    <property type="match status" value="1"/>
</dbReference>
<protein>
    <recommendedName>
        <fullName evidence="3 11">Thymidylate kinase</fullName>
        <ecNumber evidence="2 11">2.7.4.9</ecNumber>
    </recommendedName>
    <alternativeName>
        <fullName evidence="11">dTMP kinase</fullName>
    </alternativeName>
</protein>
<evidence type="ECO:0000313" key="14">
    <source>
        <dbReference type="Proteomes" id="UP000194267"/>
    </source>
</evidence>
<dbReference type="HAMAP" id="MF_00165">
    <property type="entry name" value="Thymidylate_kinase"/>
    <property type="match status" value="1"/>
</dbReference>
<dbReference type="Pfam" id="PF02223">
    <property type="entry name" value="Thymidylate_kin"/>
    <property type="match status" value="1"/>
</dbReference>
<keyword evidence="6 11" id="KW-0547">Nucleotide-binding</keyword>
<keyword evidence="8 11" id="KW-0067">ATP-binding</keyword>
<evidence type="ECO:0000256" key="1">
    <source>
        <dbReference type="ARBA" id="ARBA00009776"/>
    </source>
</evidence>
<dbReference type="InterPro" id="IPR018094">
    <property type="entry name" value="Thymidylate_kinase"/>
</dbReference>